<dbReference type="InterPro" id="IPR000380">
    <property type="entry name" value="Topo_IA"/>
</dbReference>
<dbReference type="Gene3D" id="2.70.20.10">
    <property type="entry name" value="Topoisomerase I, domain 3"/>
    <property type="match status" value="1"/>
</dbReference>
<dbReference type="Proteomes" id="UP001300692">
    <property type="component" value="Unassembled WGS sequence"/>
</dbReference>
<evidence type="ECO:0000256" key="10">
    <source>
        <dbReference type="ARBA" id="ARBA00032235"/>
    </source>
</evidence>
<dbReference type="RefSeq" id="WP_264138003.1">
    <property type="nucleotide sequence ID" value="NZ_JAOYOD010000001.1"/>
</dbReference>
<name>A0ABT3CU09_9BACT</name>
<dbReference type="SMART" id="SM00493">
    <property type="entry name" value="TOPRIM"/>
    <property type="match status" value="1"/>
</dbReference>
<dbReference type="InterPro" id="IPR023405">
    <property type="entry name" value="Topo_IA_core_domain"/>
</dbReference>
<evidence type="ECO:0000256" key="12">
    <source>
        <dbReference type="SAM" id="MobiDB-lite"/>
    </source>
</evidence>
<keyword evidence="16" id="KW-1185">Reference proteome</keyword>
<keyword evidence="7" id="KW-0413">Isomerase</keyword>
<dbReference type="InterPro" id="IPR013824">
    <property type="entry name" value="Topo_IA_cen_sub1"/>
</dbReference>
<organism evidence="15 16">
    <name type="scientific">Reichenbachiella ulvae</name>
    <dbReference type="NCBI Taxonomy" id="2980104"/>
    <lineage>
        <taxon>Bacteria</taxon>
        <taxon>Pseudomonadati</taxon>
        <taxon>Bacteroidota</taxon>
        <taxon>Cytophagia</taxon>
        <taxon>Cytophagales</taxon>
        <taxon>Reichenbachiellaceae</taxon>
        <taxon>Reichenbachiella</taxon>
    </lineage>
</organism>
<keyword evidence="5" id="KW-0799">Topoisomerase</keyword>
<dbReference type="InterPro" id="IPR013825">
    <property type="entry name" value="Topo_IA_cen_sub2"/>
</dbReference>
<dbReference type="CDD" id="cd03362">
    <property type="entry name" value="TOPRIM_TopoIA_TopoIII"/>
    <property type="match status" value="1"/>
</dbReference>
<feature type="domain" description="Toprim" evidence="13">
    <location>
        <begin position="1"/>
        <end position="134"/>
    </location>
</feature>
<evidence type="ECO:0000256" key="1">
    <source>
        <dbReference type="ARBA" id="ARBA00000213"/>
    </source>
</evidence>
<evidence type="ECO:0000256" key="8">
    <source>
        <dbReference type="ARBA" id="ARBA00030003"/>
    </source>
</evidence>
<gene>
    <name evidence="15" type="ORF">N7U62_10910</name>
</gene>
<feature type="domain" description="Topo IA-type catalytic" evidence="14">
    <location>
        <begin position="151"/>
        <end position="583"/>
    </location>
</feature>
<proteinExistence type="inferred from homology"/>
<comment type="catalytic activity">
    <reaction evidence="1">
        <text>ATP-independent breakage of single-stranded DNA, followed by passage and rejoining.</text>
        <dbReference type="EC" id="5.6.2.1"/>
    </reaction>
</comment>
<dbReference type="Pfam" id="PF01751">
    <property type="entry name" value="Toprim"/>
    <property type="match status" value="1"/>
</dbReference>
<dbReference type="InterPro" id="IPR013826">
    <property type="entry name" value="Topo_IA_cen_sub3"/>
</dbReference>
<dbReference type="PANTHER" id="PTHR11390:SF21">
    <property type="entry name" value="DNA TOPOISOMERASE 3-ALPHA"/>
    <property type="match status" value="1"/>
</dbReference>
<evidence type="ECO:0000256" key="5">
    <source>
        <dbReference type="ARBA" id="ARBA00023029"/>
    </source>
</evidence>
<sequence>MKVCIAEKPSVAKEIAQVIGATDRKDGYYEGNGYQVTWTFGHFCTLYPPEDYKPHWKYWDFNTLPMLPERFETKVMDDAGVQKQYAIIEKLFENASLVINCGDAGQEGELIQRWVLKQANYQGEVKRLWISSLTTEAIKAGFDSLKPAEEFDNLYYAGSSRAIGDWLLGMNATRLYTLKYGASKQVLSIGRVQTPTLAMLVNRHLEIVNFQPQPYWELQTIYRDTKFNSSEGKFLKKEDGEKLLNQVLDKDLLITDVQKKEGKEYAPKLFDLTALQVHCNNKFGFTAESTLKLVQGLYERKVVTYPRVDTTFLPNDMYPKVPGILKGMGTYSKYTVSILAGKIPKSKKVFNDNKVTDHHAIIPTGEEQHLSPDEQRVYDAIARRFLAVFYPDCEVAKTQVSAEVEGVKFHANGKEILKEGWRVLFPKEKKKKDDEENKEEEESILPSFEIGEQGPHEPSFTEKTTKPPKNYTEATLLRAMETAGKNVEDEELRDLMKANGIGRPSTRANIIETLFKRKYAVRQKKNIIPTDMGIQLIGTIENQLLKSAELTGHWEKKLKEIEDGEFGAGQFIHNMKKMVDDLVYEVRSETGKPRLSLGGAPKPKKAAATSKTLIGHACPKCQKGRILKGKEFYGCSDWKAGCDFRMPFVILEKKLTEKQLLRLVEKGATTKIKGFMINGEKGEGIVKLNGDCVVEFESKSKPKKKASDMPNCPKCKEGELIRGKTAYGCSRWKEGCDFKFPFDQIKAQANGQKLTKELVLEIISR</sequence>
<dbReference type="Pfam" id="PF01131">
    <property type="entry name" value="Topoisom_bac"/>
    <property type="match status" value="1"/>
</dbReference>
<dbReference type="InterPro" id="IPR003601">
    <property type="entry name" value="Topo_IA_2"/>
</dbReference>
<dbReference type="NCBIfam" id="TIGR01056">
    <property type="entry name" value="topB"/>
    <property type="match status" value="1"/>
</dbReference>
<evidence type="ECO:0000256" key="6">
    <source>
        <dbReference type="ARBA" id="ARBA00023125"/>
    </source>
</evidence>
<evidence type="ECO:0000259" key="14">
    <source>
        <dbReference type="PROSITE" id="PS52039"/>
    </source>
</evidence>
<keyword evidence="6" id="KW-0238">DNA-binding</keyword>
<dbReference type="PROSITE" id="PS52039">
    <property type="entry name" value="TOPO_IA_2"/>
    <property type="match status" value="1"/>
</dbReference>
<dbReference type="PANTHER" id="PTHR11390">
    <property type="entry name" value="PROKARYOTIC DNA TOPOISOMERASE"/>
    <property type="match status" value="1"/>
</dbReference>
<dbReference type="SMART" id="SM00436">
    <property type="entry name" value="TOP1Bc"/>
    <property type="match status" value="1"/>
</dbReference>
<dbReference type="PRINTS" id="PR00417">
    <property type="entry name" value="PRTPISMRASEI"/>
</dbReference>
<comment type="similarity">
    <text evidence="2">Belongs to the type IA topoisomerase family.</text>
</comment>
<dbReference type="Gene3D" id="3.40.50.140">
    <property type="match status" value="1"/>
</dbReference>
<dbReference type="NCBIfam" id="NF005829">
    <property type="entry name" value="PRK07726.1"/>
    <property type="match status" value="1"/>
</dbReference>
<accession>A0ABT3CU09</accession>
<dbReference type="InterPro" id="IPR005738">
    <property type="entry name" value="TopoIII"/>
</dbReference>
<dbReference type="InterPro" id="IPR034144">
    <property type="entry name" value="TOPRIM_TopoIII"/>
</dbReference>
<dbReference type="InterPro" id="IPR003602">
    <property type="entry name" value="Topo_IA_DNA-bd_dom"/>
</dbReference>
<evidence type="ECO:0000256" key="7">
    <source>
        <dbReference type="ARBA" id="ARBA00023235"/>
    </source>
</evidence>
<reference evidence="15 16" key="1">
    <citation type="submission" date="2022-10" db="EMBL/GenBank/DDBJ databases">
        <title>Comparative genomics and taxonomic characterization of three novel marine species of genus Reichenbachiella exhibiting antioxidant and polysaccharide degradation activities.</title>
        <authorList>
            <person name="Muhammad N."/>
            <person name="Lee Y.-J."/>
            <person name="Ko J."/>
            <person name="Kim S.-G."/>
        </authorList>
    </citation>
    <scope>NUCLEOTIDE SEQUENCE [LARGE SCALE GENOMIC DNA]</scope>
    <source>
        <strain evidence="15 16">ABR2-5</strain>
    </source>
</reference>
<dbReference type="EMBL" id="JAOYOD010000001">
    <property type="protein sequence ID" value="MCV9387176.1"/>
    <property type="molecule type" value="Genomic_DNA"/>
</dbReference>
<dbReference type="Gene3D" id="1.10.460.10">
    <property type="entry name" value="Topoisomerase I, domain 2"/>
    <property type="match status" value="1"/>
</dbReference>
<evidence type="ECO:0000313" key="16">
    <source>
        <dbReference type="Proteomes" id="UP001300692"/>
    </source>
</evidence>
<evidence type="ECO:0000256" key="3">
    <source>
        <dbReference type="ARBA" id="ARBA00012891"/>
    </source>
</evidence>
<evidence type="ECO:0000256" key="4">
    <source>
        <dbReference type="ARBA" id="ARBA00022723"/>
    </source>
</evidence>
<dbReference type="InterPro" id="IPR006171">
    <property type="entry name" value="TOPRIM_dom"/>
</dbReference>
<dbReference type="PROSITE" id="PS50880">
    <property type="entry name" value="TOPRIM"/>
    <property type="match status" value="1"/>
</dbReference>
<comment type="caution">
    <text evidence="15">The sequence shown here is derived from an EMBL/GenBank/DDBJ whole genome shotgun (WGS) entry which is preliminary data.</text>
</comment>
<dbReference type="CDD" id="cd00186">
    <property type="entry name" value="TOP1Ac"/>
    <property type="match status" value="1"/>
</dbReference>
<dbReference type="SUPFAM" id="SSF56712">
    <property type="entry name" value="Prokaryotic type I DNA topoisomerase"/>
    <property type="match status" value="1"/>
</dbReference>
<evidence type="ECO:0000256" key="2">
    <source>
        <dbReference type="ARBA" id="ARBA00009446"/>
    </source>
</evidence>
<feature type="region of interest" description="Disordered" evidence="12">
    <location>
        <begin position="449"/>
        <end position="468"/>
    </location>
</feature>
<protein>
    <recommendedName>
        <fullName evidence="3">DNA topoisomerase</fullName>
        <ecNumber evidence="3">5.6.2.1</ecNumber>
    </recommendedName>
    <alternativeName>
        <fullName evidence="11">Omega-protein</fullName>
    </alternativeName>
    <alternativeName>
        <fullName evidence="10">Relaxing enzyme</fullName>
    </alternativeName>
    <alternativeName>
        <fullName evidence="8">Swivelase</fullName>
    </alternativeName>
    <alternativeName>
        <fullName evidence="9">Untwisting enzyme</fullName>
    </alternativeName>
</protein>
<evidence type="ECO:0000256" key="9">
    <source>
        <dbReference type="ARBA" id="ARBA00031985"/>
    </source>
</evidence>
<evidence type="ECO:0000256" key="11">
    <source>
        <dbReference type="ARBA" id="ARBA00032877"/>
    </source>
</evidence>
<dbReference type="Gene3D" id="1.10.290.10">
    <property type="entry name" value="Topoisomerase I, domain 4"/>
    <property type="match status" value="1"/>
</dbReference>
<evidence type="ECO:0000313" key="15">
    <source>
        <dbReference type="EMBL" id="MCV9387176.1"/>
    </source>
</evidence>
<dbReference type="SMART" id="SM00437">
    <property type="entry name" value="TOP1Ac"/>
    <property type="match status" value="1"/>
</dbReference>
<keyword evidence="4" id="KW-0479">Metal-binding</keyword>
<dbReference type="EC" id="5.6.2.1" evidence="3"/>
<evidence type="ECO:0000259" key="13">
    <source>
        <dbReference type="PROSITE" id="PS50880"/>
    </source>
</evidence>
<dbReference type="InterPro" id="IPR013497">
    <property type="entry name" value="Topo_IA_cen"/>
</dbReference>